<protein>
    <submittedName>
        <fullName evidence="3">5567_t:CDS:1</fullName>
    </submittedName>
</protein>
<proteinExistence type="predicted"/>
<organism evidence="3 4">
    <name type="scientific">Cetraspora pellucida</name>
    <dbReference type="NCBI Taxonomy" id="1433469"/>
    <lineage>
        <taxon>Eukaryota</taxon>
        <taxon>Fungi</taxon>
        <taxon>Fungi incertae sedis</taxon>
        <taxon>Mucoromycota</taxon>
        <taxon>Glomeromycotina</taxon>
        <taxon>Glomeromycetes</taxon>
        <taxon>Diversisporales</taxon>
        <taxon>Gigasporaceae</taxon>
        <taxon>Cetraspora</taxon>
    </lineage>
</organism>
<feature type="compositionally biased region" description="Acidic residues" evidence="2">
    <location>
        <begin position="202"/>
        <end position="219"/>
    </location>
</feature>
<reference evidence="3" key="1">
    <citation type="submission" date="2021-06" db="EMBL/GenBank/DDBJ databases">
        <authorList>
            <person name="Kallberg Y."/>
            <person name="Tangrot J."/>
            <person name="Rosling A."/>
        </authorList>
    </citation>
    <scope>NUCLEOTIDE SEQUENCE</scope>
    <source>
        <strain evidence="3">FL966</strain>
    </source>
</reference>
<dbReference type="AlphaFoldDB" id="A0A9N9GFJ0"/>
<feature type="coiled-coil region" evidence="1">
    <location>
        <begin position="64"/>
        <end position="141"/>
    </location>
</feature>
<accession>A0A9N9GFJ0</accession>
<keyword evidence="1" id="KW-0175">Coiled coil</keyword>
<sequence>MTRKNRSPKEFFLMLLNQHLKFLGRVKKTIPENHHFLIDKQENKTNQKIALVNNVFTLDYDKAIKEFKNEQKSFNQQIDRKLKKKIEMKDDKIKELKWKNRILNNEINTQNETINDKDDHIDALEKQISSLRIKYDESVDNNLILSNNLESERTQTEKLRKENEVQKDYIEIKESDLKKLVDERHDLEKKNNELTLFIESCCNEEDENDDNDEKEDEEERQWRQSQMVYFNQMEDEEILINEE</sequence>
<evidence type="ECO:0000256" key="2">
    <source>
        <dbReference type="SAM" id="MobiDB-lite"/>
    </source>
</evidence>
<dbReference type="Proteomes" id="UP000789759">
    <property type="component" value="Unassembled WGS sequence"/>
</dbReference>
<dbReference type="EMBL" id="CAJVQA010004804">
    <property type="protein sequence ID" value="CAG8606792.1"/>
    <property type="molecule type" value="Genomic_DNA"/>
</dbReference>
<dbReference type="OrthoDB" id="2395747at2759"/>
<name>A0A9N9GFJ0_9GLOM</name>
<feature type="non-terminal residue" evidence="3">
    <location>
        <position position="243"/>
    </location>
</feature>
<evidence type="ECO:0000313" key="4">
    <source>
        <dbReference type="Proteomes" id="UP000789759"/>
    </source>
</evidence>
<gene>
    <name evidence="3" type="ORF">CPELLU_LOCUS7256</name>
</gene>
<feature type="region of interest" description="Disordered" evidence="2">
    <location>
        <begin position="202"/>
        <end position="222"/>
    </location>
</feature>
<comment type="caution">
    <text evidence="3">The sequence shown here is derived from an EMBL/GenBank/DDBJ whole genome shotgun (WGS) entry which is preliminary data.</text>
</comment>
<evidence type="ECO:0000256" key="1">
    <source>
        <dbReference type="SAM" id="Coils"/>
    </source>
</evidence>
<evidence type="ECO:0000313" key="3">
    <source>
        <dbReference type="EMBL" id="CAG8606792.1"/>
    </source>
</evidence>
<keyword evidence="4" id="KW-1185">Reference proteome</keyword>